<evidence type="ECO:0000256" key="2">
    <source>
        <dbReference type="ARBA" id="ARBA00022737"/>
    </source>
</evidence>
<dbReference type="InterPro" id="IPR001611">
    <property type="entry name" value="Leu-rich_rpt"/>
</dbReference>
<evidence type="ECO:0000256" key="1">
    <source>
        <dbReference type="ARBA" id="ARBA00022614"/>
    </source>
</evidence>
<gene>
    <name evidence="4" type="ORF">P9271_21735</name>
</gene>
<dbReference type="PANTHER" id="PTHR46652">
    <property type="entry name" value="LEUCINE-RICH REPEAT AND IQ DOMAIN-CONTAINING PROTEIN 1-RELATED"/>
    <property type="match status" value="1"/>
</dbReference>
<dbReference type="Pfam" id="PF23952">
    <property type="entry name" value="LRR_EndoS"/>
    <property type="match status" value="1"/>
</dbReference>
<dbReference type="InterPro" id="IPR032675">
    <property type="entry name" value="LRR_dom_sf"/>
</dbReference>
<dbReference type="SUPFAM" id="SSF49265">
    <property type="entry name" value="Fibronectin type III"/>
    <property type="match status" value="1"/>
</dbReference>
<dbReference type="InterPro" id="IPR013783">
    <property type="entry name" value="Ig-like_fold"/>
</dbReference>
<name>A0ABU6P3J3_9BACI</name>
<dbReference type="InterPro" id="IPR025875">
    <property type="entry name" value="Leu-rich_rpt_4"/>
</dbReference>
<dbReference type="SMART" id="SM00365">
    <property type="entry name" value="LRR_SD22"/>
    <property type="match status" value="8"/>
</dbReference>
<dbReference type="RefSeq" id="WP_328015908.1">
    <property type="nucleotide sequence ID" value="NZ_JARTFS010000020.1"/>
</dbReference>
<organism evidence="4 5">
    <name type="scientific">Metabacillus fastidiosus</name>
    <dbReference type="NCBI Taxonomy" id="1458"/>
    <lineage>
        <taxon>Bacteria</taxon>
        <taxon>Bacillati</taxon>
        <taxon>Bacillota</taxon>
        <taxon>Bacilli</taxon>
        <taxon>Bacillales</taxon>
        <taxon>Bacillaceae</taxon>
        <taxon>Metabacillus</taxon>
    </lineage>
</organism>
<evidence type="ECO:0000313" key="4">
    <source>
        <dbReference type="EMBL" id="MED4403925.1"/>
    </source>
</evidence>
<dbReference type="PROSITE" id="PS50853">
    <property type="entry name" value="FN3"/>
    <property type="match status" value="1"/>
</dbReference>
<proteinExistence type="predicted"/>
<dbReference type="Gene3D" id="3.80.10.10">
    <property type="entry name" value="Ribonuclease Inhibitor"/>
    <property type="match status" value="3"/>
</dbReference>
<dbReference type="Proteomes" id="UP001342826">
    <property type="component" value="Unassembled WGS sequence"/>
</dbReference>
<evidence type="ECO:0000313" key="5">
    <source>
        <dbReference type="Proteomes" id="UP001342826"/>
    </source>
</evidence>
<dbReference type="Pfam" id="PF00041">
    <property type="entry name" value="fn3"/>
    <property type="match status" value="1"/>
</dbReference>
<dbReference type="CDD" id="cd00063">
    <property type="entry name" value="FN3"/>
    <property type="match status" value="2"/>
</dbReference>
<keyword evidence="1" id="KW-0433">Leucine-rich repeat</keyword>
<dbReference type="PROSITE" id="PS51450">
    <property type="entry name" value="LRR"/>
    <property type="match status" value="5"/>
</dbReference>
<dbReference type="SMART" id="SM00060">
    <property type="entry name" value="FN3"/>
    <property type="match status" value="3"/>
</dbReference>
<keyword evidence="2" id="KW-0677">Repeat</keyword>
<dbReference type="SUPFAM" id="SSF52058">
    <property type="entry name" value="L domain-like"/>
    <property type="match status" value="3"/>
</dbReference>
<comment type="caution">
    <text evidence="4">The sequence shown here is derived from an EMBL/GenBank/DDBJ whole genome shotgun (WGS) entry which is preliminary data.</text>
</comment>
<protein>
    <submittedName>
        <fullName evidence="4">Leucine-rich repeat domain-containing protein</fullName>
    </submittedName>
</protein>
<dbReference type="Pfam" id="PF12799">
    <property type="entry name" value="LRR_4"/>
    <property type="match status" value="1"/>
</dbReference>
<accession>A0ABU6P3J3</accession>
<keyword evidence="5" id="KW-1185">Reference proteome</keyword>
<feature type="domain" description="Fibronectin type-III" evidence="3">
    <location>
        <begin position="908"/>
        <end position="996"/>
    </location>
</feature>
<sequence length="996" mass="112512">MSRKIMFLTIITVFFFSLFTPYLSEASAVENINLKQEEAVTIKDKQLQRAIAEELQLQRKEIYKSDIEKLTSLSVSFKGIKDLSGIEQAVNLEKLEIGGNNFSSLAPIKQLNKLEHLDILAYQGSDFENLKGLVNLKTLNVSATSFQDLNMLTGFTHLESLDIGFTSVKDLSPIKNLSKLKNLNISYLDLQTIEPIKYMPNLEKLEMYGELYLKLLNEVNEIKRDNLEIIYDEEINVWMNTQKASENKIDVSWFYAGDQNVSYYIVALNGEKERIQSANREIKWKKEQLQPNTVYSLKIEAYDANDKLIGISKAEIKTLPQPAGEKIVFKDPNLAKAIQKHFGLDRDIVQSDMETITELELYRKRIKDLTGLESAVNLETLHISDNKIEKLDALSSLKNLHMIFLDGNPIKDYKALGNLEKLQSLSAANTGLTDLKALEPVKNVEMLSIDRNEITDFSPIASFSKLKMLSVTGNGLKSLKEIEKLKTIEFLSISDNPLLSLKGIENLPNLQLVDLTGTEITSIKELLSAEKLQYVSLWNTQKLDISENSEARKTILQLQENGVMVDYENNEEFYPQIGRTTENSAEIFWEYGGEKEISYVDILVNDQFAAKVEWSKQSYLLQGLNPGTEYNITVNAYDANNKLLFSGLTFAYTSDTPSGKEISFKDEKLRDQIKEQLGIERNLFESDMEQLYDLSLIDTDVKDLTGIENAKNLSSITISGNSSELDLAPLKNLPNLMHLSLNKTKVRDYTILSQFNKLNGLDISGNKLKDISFVGDLPKLQLLNISYNEISDLSALSELKDLLYVEMSNNKISNIAPLQNSKKSIGYLNLASNPIENIEIVSEMEEIFFLNLDHTAVTSVSPLINLGNLYYISLYDTKKLDVSNGTENRKVLDELEYWDVQVNLEFAANPEITVEEATSSTLSVSWDPMVPQGEGTYNIVISSVESGEIVKEITVDTKVTKYTFTGLKAKTRYNIEITGENGDHYGYAFKEAETLK</sequence>
<dbReference type="Gene3D" id="2.60.40.10">
    <property type="entry name" value="Immunoglobulins"/>
    <property type="match status" value="2"/>
</dbReference>
<dbReference type="EMBL" id="JARTFS010000020">
    <property type="protein sequence ID" value="MED4403925.1"/>
    <property type="molecule type" value="Genomic_DNA"/>
</dbReference>
<reference evidence="4 5" key="1">
    <citation type="submission" date="2023-03" db="EMBL/GenBank/DDBJ databases">
        <title>Bacillus Genome Sequencing.</title>
        <authorList>
            <person name="Dunlap C."/>
        </authorList>
    </citation>
    <scope>NUCLEOTIDE SEQUENCE [LARGE SCALE GENOMIC DNA]</scope>
    <source>
        <strain evidence="4 5">NRS-1717</strain>
    </source>
</reference>
<dbReference type="InterPro" id="IPR050836">
    <property type="entry name" value="SDS22/Internalin_LRR"/>
</dbReference>
<dbReference type="PANTHER" id="PTHR46652:SF3">
    <property type="entry name" value="LEUCINE-RICH REPEAT-CONTAINING PROTEIN 9"/>
    <property type="match status" value="1"/>
</dbReference>
<evidence type="ECO:0000259" key="3">
    <source>
        <dbReference type="PROSITE" id="PS50853"/>
    </source>
</evidence>
<dbReference type="InterPro" id="IPR036116">
    <property type="entry name" value="FN3_sf"/>
</dbReference>
<dbReference type="InterPro" id="IPR003961">
    <property type="entry name" value="FN3_dom"/>
</dbReference>